<feature type="domain" description="N-acetyltransferase" evidence="3">
    <location>
        <begin position="2"/>
        <end position="138"/>
    </location>
</feature>
<name>A0A956RMX4_UNCEI</name>
<reference evidence="4" key="1">
    <citation type="submission" date="2020-04" db="EMBL/GenBank/DDBJ databases">
        <authorList>
            <person name="Zhang T."/>
        </authorList>
    </citation>
    <scope>NUCLEOTIDE SEQUENCE</scope>
    <source>
        <strain evidence="4">HKST-UBA01</strain>
    </source>
</reference>
<evidence type="ECO:0000256" key="1">
    <source>
        <dbReference type="ARBA" id="ARBA00022679"/>
    </source>
</evidence>
<dbReference type="InterPro" id="IPR016181">
    <property type="entry name" value="Acyl_CoA_acyltransferase"/>
</dbReference>
<comment type="caution">
    <text evidence="4">The sequence shown here is derived from an EMBL/GenBank/DDBJ whole genome shotgun (WGS) entry which is preliminary data.</text>
</comment>
<dbReference type="SUPFAM" id="SSF55729">
    <property type="entry name" value="Acyl-CoA N-acyltransferases (Nat)"/>
    <property type="match status" value="1"/>
</dbReference>
<reference evidence="4" key="2">
    <citation type="journal article" date="2021" name="Microbiome">
        <title>Successional dynamics and alternative stable states in a saline activated sludge microbial community over 9 years.</title>
        <authorList>
            <person name="Wang Y."/>
            <person name="Ye J."/>
            <person name="Ju F."/>
            <person name="Liu L."/>
            <person name="Boyd J.A."/>
            <person name="Deng Y."/>
            <person name="Parks D.H."/>
            <person name="Jiang X."/>
            <person name="Yin X."/>
            <person name="Woodcroft B.J."/>
            <person name="Tyson G.W."/>
            <person name="Hugenholtz P."/>
            <person name="Polz M.F."/>
            <person name="Zhang T."/>
        </authorList>
    </citation>
    <scope>NUCLEOTIDE SEQUENCE</scope>
    <source>
        <strain evidence="4">HKST-UBA01</strain>
    </source>
</reference>
<proteinExistence type="predicted"/>
<dbReference type="CDD" id="cd04301">
    <property type="entry name" value="NAT_SF"/>
    <property type="match status" value="1"/>
</dbReference>
<dbReference type="InterPro" id="IPR050680">
    <property type="entry name" value="YpeA/RimI_acetyltransf"/>
</dbReference>
<dbReference type="Gene3D" id="3.40.630.30">
    <property type="match status" value="1"/>
</dbReference>
<protein>
    <submittedName>
        <fullName evidence="4">GNAT family N-acetyltransferase</fullName>
    </submittedName>
</protein>
<dbReference type="InterPro" id="IPR000182">
    <property type="entry name" value="GNAT_dom"/>
</dbReference>
<evidence type="ECO:0000256" key="2">
    <source>
        <dbReference type="ARBA" id="ARBA00023315"/>
    </source>
</evidence>
<accession>A0A956RMX4</accession>
<dbReference type="Proteomes" id="UP000697710">
    <property type="component" value="Unassembled WGS sequence"/>
</dbReference>
<evidence type="ECO:0000313" key="4">
    <source>
        <dbReference type="EMBL" id="MCA9726145.1"/>
    </source>
</evidence>
<keyword evidence="2" id="KW-0012">Acyltransferase</keyword>
<dbReference type="GO" id="GO:0016747">
    <property type="term" value="F:acyltransferase activity, transferring groups other than amino-acyl groups"/>
    <property type="evidence" value="ECO:0007669"/>
    <property type="project" value="InterPro"/>
</dbReference>
<dbReference type="AlphaFoldDB" id="A0A956RMX4"/>
<evidence type="ECO:0000259" key="3">
    <source>
        <dbReference type="PROSITE" id="PS51186"/>
    </source>
</evidence>
<dbReference type="PANTHER" id="PTHR43420">
    <property type="entry name" value="ACETYLTRANSFERASE"/>
    <property type="match status" value="1"/>
</dbReference>
<evidence type="ECO:0000313" key="5">
    <source>
        <dbReference type="Proteomes" id="UP000697710"/>
    </source>
</evidence>
<dbReference type="EMBL" id="JAGQHR010000006">
    <property type="protein sequence ID" value="MCA9726145.1"/>
    <property type="molecule type" value="Genomic_DNA"/>
</dbReference>
<dbReference type="PROSITE" id="PS51186">
    <property type="entry name" value="GNAT"/>
    <property type="match status" value="1"/>
</dbReference>
<dbReference type="PANTHER" id="PTHR43420:SF12">
    <property type="entry name" value="N-ACETYLTRANSFERASE DOMAIN-CONTAINING PROTEIN"/>
    <property type="match status" value="1"/>
</dbReference>
<sequence>MIRLRPIGESDFQTVLDIFVEAFSPSPVPPIEYIANLCHTEPEGCLLAERDGVPVGYAAAHRSGSIGYIGTVAVRNAHRGHGYGKLLTEAVRDYLQTRCRVVGLAVDPKSSRNLNLYQSCGFVPTLPGCQAYKKRNADDPKSAVPSSVTTARQLGGKIEAAFAAIGEWSSEVFPGLDLSRDLQLFATRYPDRLWIDWDGDQPRGFLAYEDRFRGDPWGAIRPGPGDDDSLRALIDALEGSVDEEVLFFHHHTAFHRLSGILAGRGYRVASHNTCMVVAESAERWPTRSDALFLRPWWT</sequence>
<dbReference type="Pfam" id="PF00583">
    <property type="entry name" value="Acetyltransf_1"/>
    <property type="match status" value="1"/>
</dbReference>
<keyword evidence="1" id="KW-0808">Transferase</keyword>
<organism evidence="4 5">
    <name type="scientific">Eiseniibacteriota bacterium</name>
    <dbReference type="NCBI Taxonomy" id="2212470"/>
    <lineage>
        <taxon>Bacteria</taxon>
        <taxon>Candidatus Eiseniibacteriota</taxon>
    </lineage>
</organism>
<gene>
    <name evidence="4" type="ORF">KC729_00575</name>
</gene>